<proteinExistence type="predicted"/>
<name>A5DI56_PICGU</name>
<dbReference type="AlphaFoldDB" id="A5DI56"/>
<reference evidence="1 2" key="1">
    <citation type="journal article" date="2009" name="Nature">
        <title>Evolution of pathogenicity and sexual reproduction in eight Candida genomes.</title>
        <authorList>
            <person name="Butler G."/>
            <person name="Rasmussen M.D."/>
            <person name="Lin M.F."/>
            <person name="Santos M.A."/>
            <person name="Sakthikumar S."/>
            <person name="Munro C.A."/>
            <person name="Rheinbay E."/>
            <person name="Grabherr M."/>
            <person name="Forche A."/>
            <person name="Reedy J.L."/>
            <person name="Agrafioti I."/>
            <person name="Arnaud M.B."/>
            <person name="Bates S."/>
            <person name="Brown A.J."/>
            <person name="Brunke S."/>
            <person name="Costanzo M.C."/>
            <person name="Fitzpatrick D.A."/>
            <person name="de Groot P.W."/>
            <person name="Harris D."/>
            <person name="Hoyer L.L."/>
            <person name="Hube B."/>
            <person name="Klis F.M."/>
            <person name="Kodira C."/>
            <person name="Lennard N."/>
            <person name="Logue M.E."/>
            <person name="Martin R."/>
            <person name="Neiman A.M."/>
            <person name="Nikolaou E."/>
            <person name="Quail M.A."/>
            <person name="Quinn J."/>
            <person name="Santos M.C."/>
            <person name="Schmitzberger F.F."/>
            <person name="Sherlock G."/>
            <person name="Shah P."/>
            <person name="Silverstein K.A."/>
            <person name="Skrzypek M.S."/>
            <person name="Soll D."/>
            <person name="Staggs R."/>
            <person name="Stansfield I."/>
            <person name="Stumpf M.P."/>
            <person name="Sudbery P.E."/>
            <person name="Srikantha T."/>
            <person name="Zeng Q."/>
            <person name="Berman J."/>
            <person name="Berriman M."/>
            <person name="Heitman J."/>
            <person name="Gow N.A."/>
            <person name="Lorenz M.C."/>
            <person name="Birren B.W."/>
            <person name="Kellis M."/>
            <person name="Cuomo C.A."/>
        </authorList>
    </citation>
    <scope>NUCLEOTIDE SEQUENCE [LARGE SCALE GENOMIC DNA]</scope>
    <source>
        <strain evidence="2">ATCC 6260 / CBS 566 / DSM 6381 / JCM 1539 / NBRC 10279 / NRRL Y-324</strain>
    </source>
</reference>
<dbReference type="RefSeq" id="XP_001485228.2">
    <property type="nucleotide sequence ID" value="XM_001485178.1"/>
</dbReference>
<evidence type="ECO:0000313" key="2">
    <source>
        <dbReference type="Proteomes" id="UP000001997"/>
    </source>
</evidence>
<dbReference type="EMBL" id="CH408157">
    <property type="protein sequence ID" value="EDK38859.2"/>
    <property type="molecule type" value="Genomic_DNA"/>
</dbReference>
<gene>
    <name evidence="1" type="ORF">PGUG_02957</name>
</gene>
<evidence type="ECO:0000313" key="1">
    <source>
        <dbReference type="EMBL" id="EDK38859.2"/>
    </source>
</evidence>
<dbReference type="OrthoDB" id="4009323at2759"/>
<organism evidence="1 2">
    <name type="scientific">Meyerozyma guilliermondii (strain ATCC 6260 / CBS 566 / DSM 6381 / JCM 1539 / NBRC 10279 / NRRL Y-324)</name>
    <name type="common">Yeast</name>
    <name type="synonym">Candida guilliermondii</name>
    <dbReference type="NCBI Taxonomy" id="294746"/>
    <lineage>
        <taxon>Eukaryota</taxon>
        <taxon>Fungi</taxon>
        <taxon>Dikarya</taxon>
        <taxon>Ascomycota</taxon>
        <taxon>Saccharomycotina</taxon>
        <taxon>Pichiomycetes</taxon>
        <taxon>Debaryomycetaceae</taxon>
        <taxon>Meyerozyma</taxon>
    </lineage>
</organism>
<dbReference type="KEGG" id="pgu:PGUG_02957"/>
<protein>
    <submittedName>
        <fullName evidence="1">Uncharacterized protein</fullName>
    </submittedName>
</protein>
<dbReference type="HOGENOM" id="CLU_586745_0_0_1"/>
<dbReference type="Proteomes" id="UP000001997">
    <property type="component" value="Unassembled WGS sequence"/>
</dbReference>
<keyword evidence="2" id="KW-1185">Reference proteome</keyword>
<dbReference type="InParanoid" id="A5DI56"/>
<accession>A5DI56</accession>
<sequence>MSSDSNSIAESPQEAVVLVLQLSARTFSYGIFAFTTLVNFPKTSSSSVKMVDKDLSSHMARWKNRRELINNYVGRIEQLSNHEEMMVVFNNLWDFVRPQIINLLDEVKAFNSSNGGPYNDIKTHLYQALFTDSNCVTILKFLAEESLVDLLSSLTPQTLDRFHIPDSFELTQKTVLQVNGAIESTGNIHKLDRSAHSDEASQKRTIKCFELAIDKEIAFDPKEDPKLLANIILSRISKNEQGDSPNSFDDEQCRILDFQQLFTFHCSSVYIVYDLAVKSMTLTIEKVKYYVPNTRHPVYSQIGSLVQLRDRTFPSWLDGETLIEDLVSKGTIGLSQWDSVFMCISFVQKFTGSLRLYSGIHNKALQDLSKTPRSIPDLSLLKEEDHFVKVLEQYREQLCDLVSLITQTAHPKLPSEVNIDLAQLEELDLTIKDTYYTLAYFDQRFGYEFEIMETMLGREIEMFITS</sequence>
<dbReference type="VEuPathDB" id="FungiDB:PGUG_02957"/>
<dbReference type="GeneID" id="5127210"/>